<evidence type="ECO:0000313" key="1">
    <source>
        <dbReference type="EMBL" id="BBU81020.1"/>
    </source>
</evidence>
<evidence type="ECO:0000313" key="2">
    <source>
        <dbReference type="Proteomes" id="UP000467488"/>
    </source>
</evidence>
<gene>
    <name evidence="1" type="ORF">EIMP300_24200</name>
</gene>
<accession>A0A8S0FL67</accession>
<protein>
    <submittedName>
        <fullName evidence="1">Uncharacterized protein</fullName>
    </submittedName>
</protein>
<organism evidence="1 2">
    <name type="scientific">Escherichia coli</name>
    <dbReference type="NCBI Taxonomy" id="562"/>
    <lineage>
        <taxon>Bacteria</taxon>
        <taxon>Pseudomonadati</taxon>
        <taxon>Pseudomonadota</taxon>
        <taxon>Gammaproteobacteria</taxon>
        <taxon>Enterobacterales</taxon>
        <taxon>Enterobacteriaceae</taxon>
        <taxon>Escherichia</taxon>
    </lineage>
</organism>
<sequence>MNAEYINLVERKKKLGTNIGALDFLLSIHKEKVDLQHKNSPLKGNDNLIHKRINEYDNVLELSKNVSAQNSGNEFSYLLGYADSLRKVGMLDTYIKIVCYLTIQSRYFKNGERVKLFEHISNALRYSRSDFLINLIFERYNHIPCRLNCDISNI</sequence>
<reference evidence="1 2" key="1">
    <citation type="submission" date="2020-01" db="EMBL/GenBank/DDBJ databases">
        <title>Dynamics of blaIMP-6 dissemination in carbapenem resistant Enterobacteriacea isolated from regional surveillance in Osaka, Japan.</title>
        <authorList>
            <person name="Abe R."/>
            <person name="Akeda Y."/>
            <person name="Sugawara Y."/>
            <person name="Yamamoto N."/>
            <person name="Tomono K."/>
            <person name="Takeuchi D."/>
            <person name="Kawahara R."/>
            <person name="Hamada S."/>
        </authorList>
    </citation>
    <scope>NUCLEOTIDE SEQUENCE [LARGE SCALE GENOMIC DNA]</scope>
    <source>
        <strain evidence="1 2">E300</strain>
    </source>
</reference>
<dbReference type="AlphaFoldDB" id="A0A8S0FL67"/>
<dbReference type="Proteomes" id="UP000467488">
    <property type="component" value="Chromosome"/>
</dbReference>
<dbReference type="EMBL" id="AP022360">
    <property type="protein sequence ID" value="BBU81020.1"/>
    <property type="molecule type" value="Genomic_DNA"/>
</dbReference>
<proteinExistence type="predicted"/>
<name>A0A8S0FL67_ECOLX</name>